<accession>A0A1E4SX09</accession>
<feature type="compositionally biased region" description="Polar residues" evidence="1">
    <location>
        <begin position="37"/>
        <end position="54"/>
    </location>
</feature>
<protein>
    <submittedName>
        <fullName evidence="2">Uncharacterized protein</fullName>
    </submittedName>
</protein>
<gene>
    <name evidence="2" type="ORF">CANARDRAFT_24456</name>
</gene>
<organism evidence="2 3">
    <name type="scientific">[Candida] arabinofermentans NRRL YB-2248</name>
    <dbReference type="NCBI Taxonomy" id="983967"/>
    <lineage>
        <taxon>Eukaryota</taxon>
        <taxon>Fungi</taxon>
        <taxon>Dikarya</taxon>
        <taxon>Ascomycota</taxon>
        <taxon>Saccharomycotina</taxon>
        <taxon>Pichiomycetes</taxon>
        <taxon>Pichiales</taxon>
        <taxon>Pichiaceae</taxon>
        <taxon>Ogataea</taxon>
        <taxon>Ogataea/Candida clade</taxon>
    </lineage>
</organism>
<feature type="compositionally biased region" description="Acidic residues" evidence="1">
    <location>
        <begin position="64"/>
        <end position="77"/>
    </location>
</feature>
<name>A0A1E4SX09_9ASCO</name>
<reference evidence="3" key="1">
    <citation type="submission" date="2016-04" db="EMBL/GenBank/DDBJ databases">
        <title>Comparative genomics of biotechnologically important yeasts.</title>
        <authorList>
            <consortium name="DOE Joint Genome Institute"/>
            <person name="Riley R."/>
            <person name="Haridas S."/>
            <person name="Wolfe K.H."/>
            <person name="Lopes M.R."/>
            <person name="Hittinger C.T."/>
            <person name="Goker M."/>
            <person name="Salamov A."/>
            <person name="Wisecaver J."/>
            <person name="Long T.M."/>
            <person name="Aerts A.L."/>
            <person name="Barry K."/>
            <person name="Choi C."/>
            <person name="Clum A."/>
            <person name="Coughlan A.Y."/>
            <person name="Deshpande S."/>
            <person name="Douglass A.P."/>
            <person name="Hanson S.J."/>
            <person name="Klenk H.-P."/>
            <person name="Labutti K."/>
            <person name="Lapidus A."/>
            <person name="Lindquist E."/>
            <person name="Lipzen A."/>
            <person name="Meier-Kolthoff J.P."/>
            <person name="Ohm R.A."/>
            <person name="Otillar R.P."/>
            <person name="Pangilinan J."/>
            <person name="Peng Y."/>
            <person name="Rokas A."/>
            <person name="Rosa C.A."/>
            <person name="Scheuner C."/>
            <person name="Sibirny A.A."/>
            <person name="Slot J.C."/>
            <person name="Stielow J.B."/>
            <person name="Sun H."/>
            <person name="Kurtzman C.P."/>
            <person name="Blackwell M."/>
            <person name="Grigoriev I.V."/>
            <person name="Jeffries T.W."/>
        </authorList>
    </citation>
    <scope>NUCLEOTIDE SEQUENCE [LARGE SCALE GENOMIC DNA]</scope>
    <source>
        <strain evidence="3">NRRL YB-2248</strain>
    </source>
</reference>
<evidence type="ECO:0000256" key="1">
    <source>
        <dbReference type="SAM" id="MobiDB-lite"/>
    </source>
</evidence>
<feature type="region of interest" description="Disordered" evidence="1">
    <location>
        <begin position="36"/>
        <end position="108"/>
    </location>
</feature>
<dbReference type="OrthoDB" id="3993272at2759"/>
<dbReference type="EMBL" id="KV453859">
    <property type="protein sequence ID" value="ODV84041.1"/>
    <property type="molecule type" value="Genomic_DNA"/>
</dbReference>
<proteinExistence type="predicted"/>
<dbReference type="Proteomes" id="UP000094801">
    <property type="component" value="Unassembled WGS sequence"/>
</dbReference>
<sequence length="108" mass="12143">MYQHSNLSQTSTGSLSRRISVNNPFRSALLQEEARLVSNNSTGESNTATDSNYKQWLDRHAEEAQDDESDSYSEDEFVPSVGMGRLGRSDSQLHSSRTTRVNNTRSEQ</sequence>
<dbReference type="AlphaFoldDB" id="A0A1E4SX09"/>
<keyword evidence="3" id="KW-1185">Reference proteome</keyword>
<feature type="compositionally biased region" description="Polar residues" evidence="1">
    <location>
        <begin position="89"/>
        <end position="108"/>
    </location>
</feature>
<evidence type="ECO:0000313" key="2">
    <source>
        <dbReference type="EMBL" id="ODV84041.1"/>
    </source>
</evidence>
<evidence type="ECO:0000313" key="3">
    <source>
        <dbReference type="Proteomes" id="UP000094801"/>
    </source>
</evidence>